<evidence type="ECO:0000256" key="12">
    <source>
        <dbReference type="RuleBase" id="RU004478"/>
    </source>
</evidence>
<evidence type="ECO:0000256" key="1">
    <source>
        <dbReference type="ARBA" id="ARBA00004496"/>
    </source>
</evidence>
<dbReference type="GO" id="GO:0006457">
    <property type="term" value="P:protein folding"/>
    <property type="evidence" value="ECO:0007669"/>
    <property type="project" value="InterPro"/>
</dbReference>
<evidence type="ECO:0000256" key="7">
    <source>
        <dbReference type="ARBA" id="ARBA00053401"/>
    </source>
</evidence>
<sequence>MGGDPMAAGRPQDHAKEQGNGTVVEPQAAPGAEAAPGADPQAAADAAAPQDAAARRSGAPAAGDAGGPDDAPGQPGAAEVADLGQALQALEAARREAAEARAAADAARAEAEAARAEAAAARQQAEVYLDQLRRLQADFTNYRRRMMEEQSRWRQDAEAELARALLPVVDNLERALAAGGDASHPVVQGVAMVHRQFLDVLRQAGVEPMDAEGQPFDPHRHEAVARVETADHPDGTVIEVFQRGYLYRGRTLRPAMVKVAVAPAGAPSGPGEAGPDGGEGAPPGAGSPPGAPARGDGQAAGSAGQEPGSGAAGGAS</sequence>
<dbReference type="HAMAP" id="MF_01151">
    <property type="entry name" value="GrpE"/>
    <property type="match status" value="1"/>
</dbReference>
<dbReference type="Proteomes" id="UP000008915">
    <property type="component" value="Chromosome"/>
</dbReference>
<dbReference type="Pfam" id="PF01025">
    <property type="entry name" value="GrpE"/>
    <property type="match status" value="1"/>
</dbReference>
<dbReference type="GO" id="GO:0051082">
    <property type="term" value="F:unfolded protein binding"/>
    <property type="evidence" value="ECO:0007669"/>
    <property type="project" value="TreeGrafter"/>
</dbReference>
<evidence type="ECO:0000256" key="10">
    <source>
        <dbReference type="HAMAP-Rule" id="MF_01151"/>
    </source>
</evidence>
<keyword evidence="4 10" id="KW-0963">Cytoplasm</keyword>
<dbReference type="GO" id="GO:0042803">
    <property type="term" value="F:protein homodimerization activity"/>
    <property type="evidence" value="ECO:0007669"/>
    <property type="project" value="InterPro"/>
</dbReference>
<name>E6SKA8_THEM7</name>
<dbReference type="AlphaFoldDB" id="E6SKA8"/>
<dbReference type="PANTHER" id="PTHR21237:SF23">
    <property type="entry name" value="GRPE PROTEIN HOMOLOG, MITOCHONDRIAL"/>
    <property type="match status" value="1"/>
</dbReference>
<comment type="function">
    <text evidence="7 10 11">Participates actively in the response to hyperosmotic and heat shock by preventing the aggregation of stress-denatured proteins, in association with DnaK and GrpE. It is the nucleotide exchange factor for DnaK and may function as a thermosensor. Unfolded proteins bind initially to DnaJ; upon interaction with the DnaJ-bound protein, DnaK hydrolyzes its bound ATP, resulting in the formation of a stable complex. GrpE releases ADP from DnaK; ATP binding to DnaK triggers the release of the substrate protein, thus completing the reaction cycle. Several rounds of ATP-dependent interactions between DnaJ, DnaK and GrpE are required for fully efficient folding.</text>
</comment>
<accession>E6SKA8</accession>
<evidence type="ECO:0000256" key="9">
    <source>
        <dbReference type="ARBA" id="ARBA00076414"/>
    </source>
</evidence>
<feature type="region of interest" description="Disordered" evidence="14">
    <location>
        <begin position="265"/>
        <end position="316"/>
    </location>
</feature>
<keyword evidence="13" id="KW-0175">Coiled coil</keyword>
<dbReference type="SUPFAM" id="SSF58014">
    <property type="entry name" value="Coiled-coil domain of nucleotide exchange factor GrpE"/>
    <property type="match status" value="1"/>
</dbReference>
<evidence type="ECO:0000256" key="14">
    <source>
        <dbReference type="SAM" id="MobiDB-lite"/>
    </source>
</evidence>
<evidence type="ECO:0000256" key="5">
    <source>
        <dbReference type="ARBA" id="ARBA00023016"/>
    </source>
</evidence>
<gene>
    <name evidence="10" type="primary">grpE</name>
    <name evidence="15" type="ordered locus">Tmar_2186</name>
</gene>
<evidence type="ECO:0000313" key="15">
    <source>
        <dbReference type="EMBL" id="ADU52266.1"/>
    </source>
</evidence>
<keyword evidence="5 10" id="KW-0346">Stress response</keyword>
<dbReference type="PRINTS" id="PR00773">
    <property type="entry name" value="GRPEPROTEIN"/>
</dbReference>
<keyword evidence="16" id="KW-1185">Reference proteome</keyword>
<feature type="region of interest" description="Disordered" evidence="14">
    <location>
        <begin position="1"/>
        <end position="78"/>
    </location>
</feature>
<dbReference type="FunFam" id="2.30.22.10:FF:000001">
    <property type="entry name" value="Protein GrpE"/>
    <property type="match status" value="1"/>
</dbReference>
<dbReference type="EMBL" id="CP002344">
    <property type="protein sequence ID" value="ADU52266.1"/>
    <property type="molecule type" value="Genomic_DNA"/>
</dbReference>
<dbReference type="NCBIfam" id="NF010738">
    <property type="entry name" value="PRK14140.1"/>
    <property type="match status" value="1"/>
</dbReference>
<dbReference type="GO" id="GO:0005737">
    <property type="term" value="C:cytoplasm"/>
    <property type="evidence" value="ECO:0007669"/>
    <property type="project" value="UniProtKB-SubCell"/>
</dbReference>
<evidence type="ECO:0000313" key="16">
    <source>
        <dbReference type="Proteomes" id="UP000008915"/>
    </source>
</evidence>
<reference evidence="16" key="2">
    <citation type="journal article" date="2010" name="Stand. Genomic Sci.">
        <title>Complete genome sequence of Thermaerobacter marianensis type strain (7p75aT).</title>
        <authorList>
            <person name="Han C."/>
            <person name="Gu W."/>
            <person name="Zhang X."/>
            <person name="Lapidus A."/>
            <person name="Nolan M."/>
            <person name="Copeland A."/>
            <person name="Lucas S."/>
            <person name="Glavina Del Rio T."/>
            <person name="Tice H."/>
            <person name="Cheng J."/>
            <person name="Tapia R."/>
            <person name="Goodwin L."/>
            <person name="Pitluck S."/>
            <person name="Pagani I."/>
            <person name="Ivanova N."/>
            <person name="Mavromatis K."/>
            <person name="Mikhailova N."/>
            <person name="Pati A."/>
            <person name="Chen A."/>
            <person name="Palaniappan K."/>
            <person name="Land M."/>
            <person name="Hauser L."/>
            <person name="Chang Y."/>
            <person name="Jeffries C."/>
            <person name="Schneider S."/>
            <person name="Rohde M."/>
            <person name="Goker M."/>
            <person name="Pukall R."/>
            <person name="Woyke T."/>
            <person name="Bristow J."/>
            <person name="Eisen J."/>
            <person name="Markowitz V."/>
            <person name="Hugenholtz P."/>
            <person name="Kyrpides N."/>
            <person name="Klenk H."/>
            <person name="Detter J."/>
        </authorList>
    </citation>
    <scope>NUCLEOTIDE SEQUENCE [LARGE SCALE GENOMIC DNA]</scope>
    <source>
        <strain evidence="16">ATCC 700841 / DSM 12885 / JCM 10246 / 7p75a</strain>
    </source>
</reference>
<evidence type="ECO:0000256" key="2">
    <source>
        <dbReference type="ARBA" id="ARBA00009054"/>
    </source>
</evidence>
<feature type="coiled-coil region" evidence="13">
    <location>
        <begin position="80"/>
        <end position="152"/>
    </location>
</feature>
<evidence type="ECO:0000256" key="4">
    <source>
        <dbReference type="ARBA" id="ARBA00022490"/>
    </source>
</evidence>
<protein>
    <recommendedName>
        <fullName evidence="8 10">Protein GrpE</fullName>
    </recommendedName>
    <alternativeName>
        <fullName evidence="9 10">HSP-70 cofactor</fullName>
    </alternativeName>
</protein>
<reference evidence="15 16" key="1">
    <citation type="journal article" date="2010" name="Stand. Genomic Sci.">
        <title>Complete genome sequence of Thermaerobacter marianensis type strain (7p75a).</title>
        <authorList>
            <person name="Han C."/>
            <person name="Gu W."/>
            <person name="Zhang X."/>
            <person name="Lapidus A."/>
            <person name="Nolan M."/>
            <person name="Copeland A."/>
            <person name="Lucas S."/>
            <person name="Del Rio T.G."/>
            <person name="Tice H."/>
            <person name="Cheng J.F."/>
            <person name="Tapia R."/>
            <person name="Goodwin L."/>
            <person name="Pitluck S."/>
            <person name="Pagani I."/>
            <person name="Ivanova N."/>
            <person name="Mavromatis K."/>
            <person name="Mikhailova N."/>
            <person name="Pati A."/>
            <person name="Chen A."/>
            <person name="Palaniappan K."/>
            <person name="Land M."/>
            <person name="Hauser L."/>
            <person name="Chang Y.J."/>
            <person name="Jeffries C.D."/>
            <person name="Schneider S."/>
            <person name="Rohde M."/>
            <person name="Goker M."/>
            <person name="Pukall R."/>
            <person name="Woyke T."/>
            <person name="Bristow J."/>
            <person name="Eisen J.A."/>
            <person name="Markowitz V."/>
            <person name="Hugenholtz P."/>
            <person name="Kyrpides N.C."/>
            <person name="Klenk H.P."/>
            <person name="Detter J.C."/>
        </authorList>
    </citation>
    <scope>NUCLEOTIDE SEQUENCE [LARGE SCALE GENOMIC DNA]</scope>
    <source>
        <strain evidence="16">ATCC 700841 / DSM 12885 / JCM 10246 / 7p75a</strain>
    </source>
</reference>
<evidence type="ECO:0000256" key="8">
    <source>
        <dbReference type="ARBA" id="ARBA00072274"/>
    </source>
</evidence>
<dbReference type="GO" id="GO:0051087">
    <property type="term" value="F:protein-folding chaperone binding"/>
    <property type="evidence" value="ECO:0007669"/>
    <property type="project" value="InterPro"/>
</dbReference>
<organism evidence="15 16">
    <name type="scientific">Thermaerobacter marianensis (strain ATCC 700841 / DSM 12885 / JCM 10246 / 7p75a)</name>
    <dbReference type="NCBI Taxonomy" id="644966"/>
    <lineage>
        <taxon>Bacteria</taxon>
        <taxon>Bacillati</taxon>
        <taxon>Bacillota</taxon>
        <taxon>Clostridia</taxon>
        <taxon>Eubacteriales</taxon>
        <taxon>Clostridiales Family XVII. Incertae Sedis</taxon>
        <taxon>Thermaerobacter</taxon>
    </lineage>
</organism>
<dbReference type="CDD" id="cd00446">
    <property type="entry name" value="GrpE"/>
    <property type="match status" value="1"/>
</dbReference>
<dbReference type="InterPro" id="IPR000740">
    <property type="entry name" value="GrpE"/>
</dbReference>
<feature type="compositionally biased region" description="Gly residues" evidence="14">
    <location>
        <begin position="271"/>
        <end position="283"/>
    </location>
</feature>
<evidence type="ECO:0000256" key="3">
    <source>
        <dbReference type="ARBA" id="ARBA00011738"/>
    </source>
</evidence>
<dbReference type="PROSITE" id="PS01071">
    <property type="entry name" value="GRPE"/>
    <property type="match status" value="1"/>
</dbReference>
<keyword evidence="6 10" id="KW-0143">Chaperone</keyword>
<evidence type="ECO:0000256" key="13">
    <source>
        <dbReference type="SAM" id="Coils"/>
    </source>
</evidence>
<dbReference type="STRING" id="644966.Tmar_2186"/>
<dbReference type="Gene3D" id="3.90.20.20">
    <property type="match status" value="1"/>
</dbReference>
<dbReference type="eggNOG" id="COG0576">
    <property type="taxonomic scope" value="Bacteria"/>
</dbReference>
<comment type="subcellular location">
    <subcellularLocation>
        <location evidence="1 10">Cytoplasm</location>
    </subcellularLocation>
</comment>
<dbReference type="SUPFAM" id="SSF51064">
    <property type="entry name" value="Head domain of nucleotide exchange factor GrpE"/>
    <property type="match status" value="1"/>
</dbReference>
<dbReference type="GO" id="GO:0000774">
    <property type="term" value="F:adenyl-nucleotide exchange factor activity"/>
    <property type="evidence" value="ECO:0007669"/>
    <property type="project" value="InterPro"/>
</dbReference>
<proteinExistence type="inferred from homology"/>
<comment type="similarity">
    <text evidence="2 10 12">Belongs to the GrpE family.</text>
</comment>
<dbReference type="Gene3D" id="2.30.22.10">
    <property type="entry name" value="Head domain of nucleotide exchange factor GrpE"/>
    <property type="match status" value="1"/>
</dbReference>
<dbReference type="InterPro" id="IPR009012">
    <property type="entry name" value="GrpE_head"/>
</dbReference>
<comment type="subunit">
    <text evidence="3 10">Homodimer.</text>
</comment>
<dbReference type="PANTHER" id="PTHR21237">
    <property type="entry name" value="GRPE PROTEIN"/>
    <property type="match status" value="1"/>
</dbReference>
<dbReference type="InterPro" id="IPR013805">
    <property type="entry name" value="GrpE_CC"/>
</dbReference>
<dbReference type="KEGG" id="tmr:Tmar_2186"/>
<evidence type="ECO:0000256" key="11">
    <source>
        <dbReference type="RuleBase" id="RU000639"/>
    </source>
</evidence>
<feature type="compositionally biased region" description="Low complexity" evidence="14">
    <location>
        <begin position="25"/>
        <end position="78"/>
    </location>
</feature>
<dbReference type="HOGENOM" id="CLU_879797_0_0_9"/>
<evidence type="ECO:0000256" key="6">
    <source>
        <dbReference type="ARBA" id="ARBA00023186"/>
    </source>
</evidence>